<keyword evidence="2" id="KW-0326">Glycosidase</keyword>
<dbReference type="SUPFAM" id="SSF53590">
    <property type="entry name" value="Nucleoside hydrolase"/>
    <property type="match status" value="1"/>
</dbReference>
<evidence type="ECO:0000313" key="5">
    <source>
        <dbReference type="Proteomes" id="UP000594468"/>
    </source>
</evidence>
<keyword evidence="5" id="KW-1185">Reference proteome</keyword>
<keyword evidence="1 4" id="KW-0378">Hydrolase</keyword>
<dbReference type="PANTHER" id="PTHR12304:SF4">
    <property type="entry name" value="URIDINE NUCLEOSIDASE"/>
    <property type="match status" value="1"/>
</dbReference>
<dbReference type="AlphaFoldDB" id="A0A7S8EBM5"/>
<dbReference type="InterPro" id="IPR036452">
    <property type="entry name" value="Ribo_hydro-like"/>
</dbReference>
<accession>A0A7S8EBM5</accession>
<dbReference type="GO" id="GO:0006152">
    <property type="term" value="P:purine nucleoside catabolic process"/>
    <property type="evidence" value="ECO:0007669"/>
    <property type="project" value="TreeGrafter"/>
</dbReference>
<protein>
    <submittedName>
        <fullName evidence="4">Nucleoside hydrolase</fullName>
    </submittedName>
</protein>
<organism evidence="4 5">
    <name type="scientific">Phototrophicus methaneseepsis</name>
    <dbReference type="NCBI Taxonomy" id="2710758"/>
    <lineage>
        <taxon>Bacteria</taxon>
        <taxon>Bacillati</taxon>
        <taxon>Chloroflexota</taxon>
        <taxon>Candidatus Thermofontia</taxon>
        <taxon>Phototrophicales</taxon>
        <taxon>Phototrophicaceae</taxon>
        <taxon>Phototrophicus</taxon>
    </lineage>
</organism>
<evidence type="ECO:0000256" key="2">
    <source>
        <dbReference type="ARBA" id="ARBA00023295"/>
    </source>
</evidence>
<dbReference type="GO" id="GO:0005829">
    <property type="term" value="C:cytosol"/>
    <property type="evidence" value="ECO:0007669"/>
    <property type="project" value="TreeGrafter"/>
</dbReference>
<dbReference type="GO" id="GO:0008477">
    <property type="term" value="F:purine nucleosidase activity"/>
    <property type="evidence" value="ECO:0007669"/>
    <property type="project" value="TreeGrafter"/>
</dbReference>
<dbReference type="Proteomes" id="UP000594468">
    <property type="component" value="Chromosome"/>
</dbReference>
<dbReference type="EMBL" id="CP062983">
    <property type="protein sequence ID" value="QPC83992.1"/>
    <property type="molecule type" value="Genomic_DNA"/>
</dbReference>
<dbReference type="RefSeq" id="WP_195172056.1">
    <property type="nucleotide sequence ID" value="NZ_CP062983.1"/>
</dbReference>
<gene>
    <name evidence="4" type="ORF">G4Y79_06325</name>
</gene>
<reference evidence="4 5" key="1">
    <citation type="submission" date="2020-02" db="EMBL/GenBank/DDBJ databases">
        <authorList>
            <person name="Zheng R.K."/>
            <person name="Sun C.M."/>
        </authorList>
    </citation>
    <scope>NUCLEOTIDE SEQUENCE [LARGE SCALE GENOMIC DNA]</scope>
    <source>
        <strain evidence="5">rifampicinis</strain>
    </source>
</reference>
<evidence type="ECO:0000313" key="4">
    <source>
        <dbReference type="EMBL" id="QPC83992.1"/>
    </source>
</evidence>
<dbReference type="Pfam" id="PF01156">
    <property type="entry name" value="IU_nuc_hydro"/>
    <property type="match status" value="1"/>
</dbReference>
<name>A0A7S8EBM5_9CHLR</name>
<proteinExistence type="predicted"/>
<dbReference type="Gene3D" id="3.90.245.10">
    <property type="entry name" value="Ribonucleoside hydrolase-like"/>
    <property type="match status" value="1"/>
</dbReference>
<evidence type="ECO:0000256" key="1">
    <source>
        <dbReference type="ARBA" id="ARBA00022801"/>
    </source>
</evidence>
<dbReference type="KEGG" id="pmet:G4Y79_06325"/>
<evidence type="ECO:0000259" key="3">
    <source>
        <dbReference type="Pfam" id="PF01156"/>
    </source>
</evidence>
<dbReference type="InterPro" id="IPR001910">
    <property type="entry name" value="Inosine/uridine_hydrolase_dom"/>
</dbReference>
<feature type="domain" description="Inosine/uridine-preferring nucleoside hydrolase" evidence="3">
    <location>
        <begin position="25"/>
        <end position="295"/>
    </location>
</feature>
<sequence length="312" mass="35078">MTFPHIPEVVRLTRLEPPQKKVRMVLDTDTYNEIDDQFAVVYALLSTEDMNVEAIYAAPFFNDRSTSPGDGMEHSYAEILRLLERLGRSPEGFVYKGAMDYLGVGLVPQDSPAVQDLIQRALASPEDDPLYVVAIGAITNIASAILLEPTIIEHIVVVWLGGHALYWPHTQEFNLQQDVPAARVVLDSGVPLIHMPCNGVTTHLATTLAELDAFMHGKSHVGDYLYDIYEAYMPDHYAHSKVIWDIITIAWLINPDWVPTNLVHSPVLTDQVTWSEDHSRHFIRTATAVDRDAIFRDLFDKLRLSGYSTSQP</sequence>
<dbReference type="PANTHER" id="PTHR12304">
    <property type="entry name" value="INOSINE-URIDINE PREFERRING NUCLEOSIDE HYDROLASE"/>
    <property type="match status" value="1"/>
</dbReference>
<dbReference type="InterPro" id="IPR023186">
    <property type="entry name" value="IUNH"/>
</dbReference>